<evidence type="ECO:0000313" key="8">
    <source>
        <dbReference type="EMBL" id="CEP21664.1"/>
    </source>
</evidence>
<dbReference type="InterPro" id="IPR012947">
    <property type="entry name" value="tRNA_SAD"/>
</dbReference>
<proteinExistence type="inferred from homology"/>
<dbReference type="Pfam" id="PF07973">
    <property type="entry name" value="tRNA_SAD"/>
    <property type="match status" value="1"/>
</dbReference>
<dbReference type="SUPFAM" id="SSF50447">
    <property type="entry name" value="Translation proteins"/>
    <property type="match status" value="1"/>
</dbReference>
<dbReference type="Proteomes" id="UP000038830">
    <property type="component" value="Unassembled WGS sequence"/>
</dbReference>
<dbReference type="GO" id="GO:0003676">
    <property type="term" value="F:nucleic acid binding"/>
    <property type="evidence" value="ECO:0007669"/>
    <property type="project" value="InterPro"/>
</dbReference>
<dbReference type="GO" id="GO:0005737">
    <property type="term" value="C:cytoplasm"/>
    <property type="evidence" value="ECO:0007669"/>
    <property type="project" value="UniProtKB-SubCell"/>
</dbReference>
<dbReference type="SMART" id="SM00863">
    <property type="entry name" value="tRNA_SAD"/>
    <property type="match status" value="1"/>
</dbReference>
<dbReference type="InterPro" id="IPR018165">
    <property type="entry name" value="Ala-tRNA-synth_IIc_core"/>
</dbReference>
<comment type="cofactor">
    <cofactor evidence="1">
        <name>Zn(2+)</name>
        <dbReference type="ChEBI" id="CHEBI:29105"/>
    </cofactor>
</comment>
<dbReference type="PROSITE" id="PS50860">
    <property type="entry name" value="AA_TRNA_LIGASE_II_ALA"/>
    <property type="match status" value="1"/>
</dbReference>
<keyword evidence="5" id="KW-0862">Zinc</keyword>
<dbReference type="PANTHER" id="PTHR43462:SF1">
    <property type="entry name" value="ALANYL-TRNA EDITING PROTEIN AARSD1"/>
    <property type="match status" value="1"/>
</dbReference>
<dbReference type="GO" id="GO:0002196">
    <property type="term" value="F:Ser-tRNA(Ala) deacylase activity"/>
    <property type="evidence" value="ECO:0007669"/>
    <property type="project" value="TreeGrafter"/>
</dbReference>
<dbReference type="EMBL" id="CDQK01000002">
    <property type="protein sequence ID" value="CEP21664.1"/>
    <property type="molecule type" value="Genomic_DNA"/>
</dbReference>
<evidence type="ECO:0000256" key="1">
    <source>
        <dbReference type="ARBA" id="ARBA00001947"/>
    </source>
</evidence>
<name>A0A0H5CBH5_CYBJN</name>
<dbReference type="Gene3D" id="2.40.30.130">
    <property type="match status" value="1"/>
</dbReference>
<sequence>MNIVLQMGREASPVIVGALQCQKNSFLKEFKSVVVRCEEEKPEQPKQGGKKKSKQDGVAAQLKYAVELHDTILFPEGGGQPSDQGYIIDEDGKSHFVGHVKRDKLRALHLVDEPVEPGTAVTLQVDWKRRLDHMQQHTGQHLLSAVLDKYGLNTLSWSMGDMVNYIEIPRALSEEELAKISDEVNERIIEAIQISVETPGNDDVKQDKIPDDYDVDKGILRVIKIGELDQNPCCGTHLQSTAQILSIALLHQTSVRGTNSRLHFIAGDRVRQYTVQNHRILKQCSNDLSCQFDELADKISQLNNNYRKASKKEASWKEEVAKYQALEMIVQLESKDMAYLYRADAGLDYLTNIFKTVSKEQRDGQTIVLLSGEGKEGGSIIINSSTAEKTADIAKHLQTLVSGLKGGGKAKWQGKISSYQKGELEAALEYLESFSS</sequence>
<dbReference type="Gene3D" id="3.30.980.10">
    <property type="entry name" value="Threonyl-trna Synthetase, Chain A, domain 2"/>
    <property type="match status" value="1"/>
</dbReference>
<evidence type="ECO:0000259" key="7">
    <source>
        <dbReference type="PROSITE" id="PS50860"/>
    </source>
</evidence>
<comment type="subcellular location">
    <subcellularLocation>
        <location evidence="2">Cytoplasm</location>
    </subcellularLocation>
</comment>
<dbReference type="GO" id="GO:0046872">
    <property type="term" value="F:metal ion binding"/>
    <property type="evidence" value="ECO:0007669"/>
    <property type="project" value="UniProtKB-KW"/>
</dbReference>
<keyword evidence="4" id="KW-0479">Metal-binding</keyword>
<dbReference type="InterPro" id="IPR051335">
    <property type="entry name" value="Alanyl-tRNA_Editing_Enzymes"/>
</dbReference>
<evidence type="ECO:0000256" key="4">
    <source>
        <dbReference type="ARBA" id="ARBA00022723"/>
    </source>
</evidence>
<evidence type="ECO:0000256" key="2">
    <source>
        <dbReference type="ARBA" id="ARBA00004496"/>
    </source>
</evidence>
<accession>A0A0H5CBH5</accession>
<protein>
    <submittedName>
        <fullName evidence="8">SYA1 protein</fullName>
    </submittedName>
</protein>
<dbReference type="GO" id="GO:0005524">
    <property type="term" value="F:ATP binding"/>
    <property type="evidence" value="ECO:0007669"/>
    <property type="project" value="InterPro"/>
</dbReference>
<dbReference type="InterPro" id="IPR018163">
    <property type="entry name" value="Thr/Ala-tRNA-synth_IIc_edit"/>
</dbReference>
<evidence type="ECO:0000256" key="3">
    <source>
        <dbReference type="ARBA" id="ARBA00008429"/>
    </source>
</evidence>
<dbReference type="PANTHER" id="PTHR43462">
    <property type="entry name" value="ALANYL-TRNA EDITING PROTEIN"/>
    <property type="match status" value="1"/>
</dbReference>
<dbReference type="AlphaFoldDB" id="A0A0H5CBH5"/>
<comment type="similarity">
    <text evidence="3">Belongs to the class-II aminoacyl-tRNA synthetase family. Alax-L subfamily.</text>
</comment>
<dbReference type="SUPFAM" id="SSF55186">
    <property type="entry name" value="ThrRS/AlaRS common domain"/>
    <property type="match status" value="1"/>
</dbReference>
<evidence type="ECO:0000256" key="5">
    <source>
        <dbReference type="ARBA" id="ARBA00022833"/>
    </source>
</evidence>
<keyword evidence="6" id="KW-0175">Coiled coil</keyword>
<reference evidence="9" key="1">
    <citation type="journal article" date="2015" name="J. Biotechnol.">
        <title>The structure of the Cyberlindnera jadinii genome and its relation to Candida utilis analyzed by the occurrence of single nucleotide polymorphisms.</title>
        <authorList>
            <person name="Rupp O."/>
            <person name="Brinkrolf K."/>
            <person name="Buerth C."/>
            <person name="Kunigo M."/>
            <person name="Schneider J."/>
            <person name="Jaenicke S."/>
            <person name="Goesmann A."/>
            <person name="Puehler A."/>
            <person name="Jaeger K.-E."/>
            <person name="Ernst J.F."/>
        </authorList>
    </citation>
    <scope>NUCLEOTIDE SEQUENCE [LARGE SCALE GENOMIC DNA]</scope>
    <source>
        <strain evidence="9">ATCC 18201 / CBS 1600 / BCRC 20928 / JCM 3617 / NBRC 0987 / NRRL Y-1542</strain>
    </source>
</reference>
<dbReference type="InterPro" id="IPR009000">
    <property type="entry name" value="Transl_B-barrel_sf"/>
</dbReference>
<gene>
    <name evidence="8" type="primary">SYA1</name>
    <name evidence="8" type="ORF">BN1211_1801</name>
</gene>
<feature type="domain" description="Alanyl-transfer RNA synthetases family profile" evidence="7">
    <location>
        <begin position="1"/>
        <end position="276"/>
    </location>
</feature>
<dbReference type="GO" id="GO:0006419">
    <property type="term" value="P:alanyl-tRNA aminoacylation"/>
    <property type="evidence" value="ECO:0007669"/>
    <property type="project" value="InterPro"/>
</dbReference>
<organism evidence="8 9">
    <name type="scientific">Cyberlindnera jadinii (strain ATCC 18201 / CBS 1600 / BCRC 20928 / JCM 3617 / NBRC 0987 / NRRL Y-1542)</name>
    <name type="common">Torula yeast</name>
    <name type="synonym">Candida utilis</name>
    <dbReference type="NCBI Taxonomy" id="983966"/>
    <lineage>
        <taxon>Eukaryota</taxon>
        <taxon>Fungi</taxon>
        <taxon>Dikarya</taxon>
        <taxon>Ascomycota</taxon>
        <taxon>Saccharomycotina</taxon>
        <taxon>Saccharomycetes</taxon>
        <taxon>Phaffomycetales</taxon>
        <taxon>Phaffomycetaceae</taxon>
        <taxon>Cyberlindnera</taxon>
    </lineage>
</organism>
<dbReference type="GO" id="GO:0004813">
    <property type="term" value="F:alanine-tRNA ligase activity"/>
    <property type="evidence" value="ECO:0007669"/>
    <property type="project" value="InterPro"/>
</dbReference>
<evidence type="ECO:0000313" key="9">
    <source>
        <dbReference type="Proteomes" id="UP000038830"/>
    </source>
</evidence>
<feature type="coiled-coil region" evidence="6">
    <location>
        <begin position="285"/>
        <end position="319"/>
    </location>
</feature>
<evidence type="ECO:0000256" key="6">
    <source>
        <dbReference type="SAM" id="Coils"/>
    </source>
</evidence>